<dbReference type="GO" id="GO:0006098">
    <property type="term" value="P:pentose-phosphate shunt"/>
    <property type="evidence" value="ECO:0007669"/>
    <property type="project" value="InterPro"/>
</dbReference>
<dbReference type="Proteomes" id="UP000002254">
    <property type="component" value="Chromosome 20"/>
</dbReference>
<dbReference type="GO" id="GO:0017057">
    <property type="term" value="F:6-phosphogluconolactonase activity"/>
    <property type="evidence" value="ECO:0007669"/>
    <property type="project" value="UniProtKB-UniRule"/>
</dbReference>
<dbReference type="Gene3D" id="3.40.50.1360">
    <property type="match status" value="1"/>
</dbReference>
<evidence type="ECO:0000313" key="9">
    <source>
        <dbReference type="Proteomes" id="UP000002254"/>
    </source>
</evidence>
<name>A0A8P0PRQ0_CANLF</name>
<dbReference type="PANTHER" id="PTHR11054:SF0">
    <property type="entry name" value="6-PHOSPHOGLUCONOLACTONASE"/>
    <property type="match status" value="1"/>
</dbReference>
<comment type="function">
    <text evidence="6">Hydrolysis of 6-phosphogluconolactone to 6-phosphogluconate.</text>
</comment>
<dbReference type="OrthoDB" id="432544at2759"/>
<sequence length="250" mass="27163">MIGHFLGGDTEGAALGMDGVGAGDGRGPGWDGSSMDKPGSLGWPWFIHGWGWSLDARGPQGEGGRRRTCCRERLVPFEHAESTYGLYRTHLLSRLPIPDSQVITINPQLPVEEAAEDYAKKLRQAFQGDSIPVFDLLILGVGPDGHTCSLFPDHPLLQEREKIVAPISDSPKPPPQRVTLTLPVLNAARTVIFVATGEGKAAVLKRILEDKEENPLPAALVQPHTGKLCWFLDEAAARLLTVPFEKHSTL</sequence>
<reference evidence="8" key="2">
    <citation type="submission" date="2025-08" db="UniProtKB">
        <authorList>
            <consortium name="Ensembl"/>
        </authorList>
    </citation>
    <scope>IDENTIFICATION</scope>
</reference>
<dbReference type="InterPro" id="IPR039104">
    <property type="entry name" value="6PGL"/>
</dbReference>
<comment type="catalytic activity">
    <reaction evidence="1 6">
        <text>6-phospho-D-glucono-1,5-lactone + H2O = 6-phospho-D-gluconate + H(+)</text>
        <dbReference type="Rhea" id="RHEA:12556"/>
        <dbReference type="ChEBI" id="CHEBI:15377"/>
        <dbReference type="ChEBI" id="CHEBI:15378"/>
        <dbReference type="ChEBI" id="CHEBI:57955"/>
        <dbReference type="ChEBI" id="CHEBI:58759"/>
        <dbReference type="EC" id="3.1.1.31"/>
    </reaction>
</comment>
<evidence type="ECO:0000256" key="1">
    <source>
        <dbReference type="ARBA" id="ARBA00000832"/>
    </source>
</evidence>
<dbReference type="Ensembl" id="ENSCAFT00000096044.1">
    <property type="protein sequence ID" value="ENSCAFP00000074914.1"/>
    <property type="gene ID" value="ENSCAFG00000015270.6"/>
</dbReference>
<dbReference type="GO" id="GO:0005975">
    <property type="term" value="P:carbohydrate metabolic process"/>
    <property type="evidence" value="ECO:0007669"/>
    <property type="project" value="UniProtKB-UniRule"/>
</dbReference>
<keyword evidence="5 6" id="KW-0378">Hydrolase</keyword>
<dbReference type="InterPro" id="IPR037171">
    <property type="entry name" value="NagB/RpiA_transferase-like"/>
</dbReference>
<organism evidence="8 9">
    <name type="scientific">Canis lupus familiaris</name>
    <name type="common">Dog</name>
    <name type="synonym">Canis familiaris</name>
    <dbReference type="NCBI Taxonomy" id="9615"/>
    <lineage>
        <taxon>Eukaryota</taxon>
        <taxon>Metazoa</taxon>
        <taxon>Chordata</taxon>
        <taxon>Craniata</taxon>
        <taxon>Vertebrata</taxon>
        <taxon>Euteleostomi</taxon>
        <taxon>Mammalia</taxon>
        <taxon>Eutheria</taxon>
        <taxon>Laurasiatheria</taxon>
        <taxon>Carnivora</taxon>
        <taxon>Caniformia</taxon>
        <taxon>Canidae</taxon>
        <taxon>Canis</taxon>
    </lineage>
</organism>
<evidence type="ECO:0000256" key="4">
    <source>
        <dbReference type="ARBA" id="ARBA00013198"/>
    </source>
</evidence>
<dbReference type="FunFam" id="3.40.50.1360:FF:000005">
    <property type="entry name" value="6-phosphogluconolactonase"/>
    <property type="match status" value="1"/>
</dbReference>
<evidence type="ECO:0000256" key="5">
    <source>
        <dbReference type="ARBA" id="ARBA00022801"/>
    </source>
</evidence>
<reference evidence="8 9" key="1">
    <citation type="journal article" date="2005" name="Nature">
        <title>Genome sequence, comparative analysis and haplotype structure of the domestic dog.</title>
        <authorList>
            <consortium name="Broad Sequencing Platform"/>
            <person name="Lindblad-Toh K."/>
            <person name="Wade C.M."/>
            <person name="Mikkelsen T.S."/>
            <person name="Karlsson E.K."/>
            <person name="Jaffe D.B."/>
            <person name="Kamal M."/>
            <person name="Clamp M."/>
            <person name="Chang J.L."/>
            <person name="Kulbokas E.J. III"/>
            <person name="Zody M.C."/>
            <person name="Mauceli E."/>
            <person name="Xie X."/>
            <person name="Breen M."/>
            <person name="Wayne R.K."/>
            <person name="Ostrander E.A."/>
            <person name="Ponting C.P."/>
            <person name="Galibert F."/>
            <person name="Smith D.R."/>
            <person name="DeJong P.J."/>
            <person name="Kirkness E."/>
            <person name="Alvarez P."/>
            <person name="Biagi T."/>
            <person name="Brockman W."/>
            <person name="Butler J."/>
            <person name="Chin C.W."/>
            <person name="Cook A."/>
            <person name="Cuff J."/>
            <person name="Daly M.J."/>
            <person name="DeCaprio D."/>
            <person name="Gnerre S."/>
            <person name="Grabherr M."/>
            <person name="Kellis M."/>
            <person name="Kleber M."/>
            <person name="Bardeleben C."/>
            <person name="Goodstadt L."/>
            <person name="Heger A."/>
            <person name="Hitte C."/>
            <person name="Kim L."/>
            <person name="Koepfli K.P."/>
            <person name="Parker H.G."/>
            <person name="Pollinger J.P."/>
            <person name="Searle S.M."/>
            <person name="Sutter N.B."/>
            <person name="Thomas R."/>
            <person name="Webber C."/>
            <person name="Baldwin J."/>
            <person name="Abebe A."/>
            <person name="Abouelleil A."/>
            <person name="Aftuck L."/>
            <person name="Ait-Zahra M."/>
            <person name="Aldredge T."/>
            <person name="Allen N."/>
            <person name="An P."/>
            <person name="Anderson S."/>
            <person name="Antoine C."/>
            <person name="Arachchi H."/>
            <person name="Aslam A."/>
            <person name="Ayotte L."/>
            <person name="Bachantsang P."/>
            <person name="Barry A."/>
            <person name="Bayul T."/>
            <person name="Benamara M."/>
            <person name="Berlin A."/>
            <person name="Bessette D."/>
            <person name="Blitshteyn B."/>
            <person name="Bloom T."/>
            <person name="Blye J."/>
            <person name="Boguslavskiy L."/>
            <person name="Bonnet C."/>
            <person name="Boukhgalter B."/>
            <person name="Brown A."/>
            <person name="Cahill P."/>
            <person name="Calixte N."/>
            <person name="Camarata J."/>
            <person name="Cheshatsang Y."/>
            <person name="Chu J."/>
            <person name="Citroen M."/>
            <person name="Collymore A."/>
            <person name="Cooke P."/>
            <person name="Dawoe T."/>
            <person name="Daza R."/>
            <person name="Decktor K."/>
            <person name="DeGray S."/>
            <person name="Dhargay N."/>
            <person name="Dooley K."/>
            <person name="Dooley K."/>
            <person name="Dorje P."/>
            <person name="Dorjee K."/>
            <person name="Dorris L."/>
            <person name="Duffey N."/>
            <person name="Dupes A."/>
            <person name="Egbiremolen O."/>
            <person name="Elong R."/>
            <person name="Falk J."/>
            <person name="Farina A."/>
            <person name="Faro S."/>
            <person name="Ferguson D."/>
            <person name="Ferreira P."/>
            <person name="Fisher S."/>
            <person name="FitzGerald M."/>
            <person name="Foley K."/>
            <person name="Foley C."/>
            <person name="Franke A."/>
            <person name="Friedrich D."/>
            <person name="Gage D."/>
            <person name="Garber M."/>
            <person name="Gearin G."/>
            <person name="Giannoukos G."/>
            <person name="Goode T."/>
            <person name="Goyette A."/>
            <person name="Graham J."/>
            <person name="Grandbois E."/>
            <person name="Gyaltsen K."/>
            <person name="Hafez N."/>
            <person name="Hagopian D."/>
            <person name="Hagos B."/>
            <person name="Hall J."/>
            <person name="Healy C."/>
            <person name="Hegarty R."/>
            <person name="Honan T."/>
            <person name="Horn A."/>
            <person name="Houde N."/>
            <person name="Hughes L."/>
            <person name="Hunnicutt L."/>
            <person name="Husby M."/>
            <person name="Jester B."/>
            <person name="Jones C."/>
            <person name="Kamat A."/>
            <person name="Kanga B."/>
            <person name="Kells C."/>
            <person name="Khazanovich D."/>
            <person name="Kieu A.C."/>
            <person name="Kisner P."/>
            <person name="Kumar M."/>
            <person name="Lance K."/>
            <person name="Landers T."/>
            <person name="Lara M."/>
            <person name="Lee W."/>
            <person name="Leger J.P."/>
            <person name="Lennon N."/>
            <person name="Leuper L."/>
            <person name="LeVine S."/>
            <person name="Liu J."/>
            <person name="Liu X."/>
            <person name="Lokyitsang Y."/>
            <person name="Lokyitsang T."/>
            <person name="Lui A."/>
            <person name="Macdonald J."/>
            <person name="Major J."/>
            <person name="Marabella R."/>
            <person name="Maru K."/>
            <person name="Matthews C."/>
            <person name="McDonough S."/>
            <person name="Mehta T."/>
            <person name="Meldrim J."/>
            <person name="Melnikov A."/>
            <person name="Meneus L."/>
            <person name="Mihalev A."/>
            <person name="Mihova T."/>
            <person name="Miller K."/>
            <person name="Mittelman R."/>
            <person name="Mlenga V."/>
            <person name="Mulrain L."/>
            <person name="Munson G."/>
            <person name="Navidi A."/>
            <person name="Naylor J."/>
            <person name="Nguyen T."/>
            <person name="Nguyen N."/>
            <person name="Nguyen C."/>
            <person name="Nguyen T."/>
            <person name="Nicol R."/>
            <person name="Norbu N."/>
            <person name="Norbu C."/>
            <person name="Novod N."/>
            <person name="Nyima T."/>
            <person name="Olandt P."/>
            <person name="O'Neill B."/>
            <person name="O'Neill K."/>
            <person name="Osman S."/>
            <person name="Oyono L."/>
            <person name="Patti C."/>
            <person name="Perrin D."/>
            <person name="Phunkhang P."/>
            <person name="Pierre F."/>
            <person name="Priest M."/>
            <person name="Rachupka A."/>
            <person name="Raghuraman S."/>
            <person name="Rameau R."/>
            <person name="Ray V."/>
            <person name="Raymond C."/>
            <person name="Rege F."/>
            <person name="Rise C."/>
            <person name="Rogers J."/>
            <person name="Rogov P."/>
            <person name="Sahalie J."/>
            <person name="Settipalli S."/>
            <person name="Sharpe T."/>
            <person name="Shea T."/>
            <person name="Sheehan M."/>
            <person name="Sherpa N."/>
            <person name="Shi J."/>
            <person name="Shih D."/>
            <person name="Sloan J."/>
            <person name="Smith C."/>
            <person name="Sparrow T."/>
            <person name="Stalker J."/>
            <person name="Stange-Thomann N."/>
            <person name="Stavropoulos S."/>
            <person name="Stone C."/>
            <person name="Stone S."/>
            <person name="Sykes S."/>
            <person name="Tchuinga P."/>
            <person name="Tenzing P."/>
            <person name="Tesfaye S."/>
            <person name="Thoulutsang D."/>
            <person name="Thoulutsang Y."/>
            <person name="Topham K."/>
            <person name="Topping I."/>
            <person name="Tsamla T."/>
            <person name="Vassiliev H."/>
            <person name="Venkataraman V."/>
            <person name="Vo A."/>
            <person name="Wangchuk T."/>
            <person name="Wangdi T."/>
            <person name="Weiand M."/>
            <person name="Wilkinson J."/>
            <person name="Wilson A."/>
            <person name="Yadav S."/>
            <person name="Yang S."/>
            <person name="Yang X."/>
            <person name="Young G."/>
            <person name="Yu Q."/>
            <person name="Zainoun J."/>
            <person name="Zembek L."/>
            <person name="Zimmer A."/>
            <person name="Lander E.S."/>
        </authorList>
    </citation>
    <scope>NUCLEOTIDE SEQUENCE [LARGE SCALE GENOMIC DNA]</scope>
    <source>
        <strain evidence="8">Boxer</strain>
    </source>
</reference>
<evidence type="ECO:0000256" key="6">
    <source>
        <dbReference type="RuleBase" id="RU365095"/>
    </source>
</evidence>
<gene>
    <name evidence="8" type="primary">PGLS</name>
</gene>
<dbReference type="PANTHER" id="PTHR11054">
    <property type="entry name" value="6-PHOSPHOGLUCONOLACTONASE"/>
    <property type="match status" value="1"/>
</dbReference>
<dbReference type="SUPFAM" id="SSF100950">
    <property type="entry name" value="NagB/RpiA/CoA transferase-like"/>
    <property type="match status" value="1"/>
</dbReference>
<dbReference type="InterPro" id="IPR005900">
    <property type="entry name" value="6-phosphogluconolactonase_DevB"/>
</dbReference>
<evidence type="ECO:0000259" key="7">
    <source>
        <dbReference type="Pfam" id="PF01182"/>
    </source>
</evidence>
<dbReference type="Pfam" id="PF01182">
    <property type="entry name" value="Glucosamine_iso"/>
    <property type="match status" value="1"/>
</dbReference>
<evidence type="ECO:0000256" key="2">
    <source>
        <dbReference type="ARBA" id="ARBA00004961"/>
    </source>
</evidence>
<proteinExistence type="inferred from homology"/>
<dbReference type="CDD" id="cd01400">
    <property type="entry name" value="6PGL"/>
    <property type="match status" value="1"/>
</dbReference>
<dbReference type="NCBIfam" id="TIGR01198">
    <property type="entry name" value="pgl"/>
    <property type="match status" value="1"/>
</dbReference>
<feature type="domain" description="Glucosamine/galactosamine-6-phosphate isomerase" evidence="7">
    <location>
        <begin position="70"/>
        <end position="230"/>
    </location>
</feature>
<comment type="pathway">
    <text evidence="2 6">Carbohydrate degradation; pentose phosphate pathway; D-ribulose 5-phosphate from D-glucose 6-phosphate (oxidative stage): step 2/3.</text>
</comment>
<dbReference type="AlphaFoldDB" id="A0A8P0PRQ0"/>
<dbReference type="EC" id="3.1.1.31" evidence="4 6"/>
<accession>A0A8P0PRQ0</accession>
<evidence type="ECO:0000256" key="3">
    <source>
        <dbReference type="ARBA" id="ARBA00010662"/>
    </source>
</evidence>
<evidence type="ECO:0000313" key="8">
    <source>
        <dbReference type="Ensembl" id="ENSCAFP00000074914.1"/>
    </source>
</evidence>
<dbReference type="InterPro" id="IPR006148">
    <property type="entry name" value="Glc/Gal-6P_isomerase"/>
</dbReference>
<comment type="similarity">
    <text evidence="3 6">Belongs to the glucosamine/galactosamine-6-phosphate isomerase family. 6-phosphogluconolactonase subfamily.</text>
</comment>
<protein>
    <recommendedName>
        <fullName evidence="4 6">6-phosphogluconolactonase</fullName>
        <shortName evidence="6">6PGL</shortName>
        <ecNumber evidence="4 6">3.1.1.31</ecNumber>
    </recommendedName>
</protein>